<feature type="region of interest" description="Disordered" evidence="5">
    <location>
        <begin position="710"/>
        <end position="729"/>
    </location>
</feature>
<dbReference type="AlphaFoldDB" id="A0A4Z0YM70"/>
<dbReference type="GO" id="GO:0016042">
    <property type="term" value="P:lipid catabolic process"/>
    <property type="evidence" value="ECO:0007669"/>
    <property type="project" value="UniProtKB-KW"/>
</dbReference>
<dbReference type="GO" id="GO:0016020">
    <property type="term" value="C:membrane"/>
    <property type="evidence" value="ECO:0007669"/>
    <property type="project" value="TreeGrafter"/>
</dbReference>
<dbReference type="GO" id="GO:0046486">
    <property type="term" value="P:glycerolipid metabolic process"/>
    <property type="evidence" value="ECO:0007669"/>
    <property type="project" value="UniProtKB-ARBA"/>
</dbReference>
<accession>A0A4Z0YM70</accession>
<evidence type="ECO:0000256" key="1">
    <source>
        <dbReference type="ARBA" id="ARBA00022801"/>
    </source>
</evidence>
<dbReference type="STRING" id="37992.A0A4Z0YM70"/>
<dbReference type="CDD" id="cd07199">
    <property type="entry name" value="Pat17_PNPLA8_PNPLA9_like"/>
    <property type="match status" value="1"/>
</dbReference>
<sequence>MVDFQSFDIAVTAINVCGMTSAQACHMCGATEKTFAVVGRSGNPHEKVDPVLLQRLRQVLEPIRTEAEHVVELDQDRESTWFGFDRDSSGHPTFVDHGRFTAIMTESLAGNAAERYPQLVSFIGETVIVLNATEKLDDAEWEIEKATERLMTAIEGAIFREPGLQEHVQAWNNYGKKITSTKQLLKCYYGSITVIRMPSHGSYVLMDRQAERLINLIKTRCTESHITKRRARLLANAERMQVYLQSAFDQFTRDLDLPFDFVKESLRQKPVPLTFEGNILRLAICIKDNSTCESLRNDARRVFLRLAPMVASCIMFDAARQNLMGAAPQLLKDAYSELCTAALRSFTNDHWPCTFENRSDGKTNGRCSNLKYSHTKGHQNSRGKLIGNGPYQANFELDTLTSSWIEAISDQLALFQNAASREAAGSVIAVHYIHPITTSIELTRCPLHVREPLKAQQHTFSLKPSRAGVRILSLDGGGVGAIVELLILRAIQKLLGPKLPIHMFFDLMVGTSAGGLVALGLGARGWSVDEAISKFKTISKEVFRPRDLNRVPFLGDFTNVFYGSLHKTQTLESVLQREFSDELLFGSTSSFQHMPKVAVTSSSIFGKQAAILANYNRPQDANKSLGYHFSRSDTASKEMKIWEAATATFALPRYFKSFHKVETHKSYIGGTADFACPAWVAHREAQLIWDDIAIEPDIFLSIGTGRNVRESTSQQDFRPPQRVESIDNPSRTPPMSLLLLPIISKTQPVQLASGKDPERMWDDFIAGYLAHNDRRSTGDTHRHIRINPKLNMDTPKFDDVNQIERLEREAEEVIYQDFPRIKEITHRLLATSFFFEKNINSVRQVKDGYTCSGSICCRFQQASGEIEGLGHALHTCLKGSFKPYFLIEEQDYPSSPALGLILTESVIRNMRRGYFDLDIIELELSKEHSSINISLCLQTIAYASGATTLPISGFPRQLVSEDSIRVASNTHSALLNEKDPGNDDKPNKSRGNGLVLLSKVPKESISIAELPETAAPIPELQGETKHRSLRLFELAS</sequence>
<evidence type="ECO:0000259" key="6">
    <source>
        <dbReference type="PROSITE" id="PS51635"/>
    </source>
</evidence>
<keyword evidence="8" id="KW-1185">Reference proteome</keyword>
<dbReference type="GO" id="GO:0047499">
    <property type="term" value="F:calcium-independent phospholipase A2 activity"/>
    <property type="evidence" value="ECO:0007669"/>
    <property type="project" value="TreeGrafter"/>
</dbReference>
<dbReference type="PANTHER" id="PTHR24185">
    <property type="entry name" value="CALCIUM-INDEPENDENT PHOSPHOLIPASE A2-GAMMA"/>
    <property type="match status" value="1"/>
</dbReference>
<proteinExistence type="predicted"/>
<organism evidence="7 8">
    <name type="scientific">Xylaria hypoxylon</name>
    <dbReference type="NCBI Taxonomy" id="37992"/>
    <lineage>
        <taxon>Eukaryota</taxon>
        <taxon>Fungi</taxon>
        <taxon>Dikarya</taxon>
        <taxon>Ascomycota</taxon>
        <taxon>Pezizomycotina</taxon>
        <taxon>Sordariomycetes</taxon>
        <taxon>Xylariomycetidae</taxon>
        <taxon>Xylariales</taxon>
        <taxon>Xylariaceae</taxon>
        <taxon>Xylaria</taxon>
    </lineage>
</organism>
<feature type="short sequence motif" description="GXSXG" evidence="4">
    <location>
        <begin position="510"/>
        <end position="514"/>
    </location>
</feature>
<evidence type="ECO:0000256" key="3">
    <source>
        <dbReference type="ARBA" id="ARBA00023098"/>
    </source>
</evidence>
<dbReference type="OrthoDB" id="194358at2759"/>
<comment type="caution">
    <text evidence="4">Lacks conserved residue(s) required for the propagation of feature annotation.</text>
</comment>
<feature type="domain" description="PNPLA" evidence="6">
    <location>
        <begin position="472"/>
        <end position="682"/>
    </location>
</feature>
<gene>
    <name evidence="7" type="ORF">E0Z10_g3967</name>
</gene>
<feature type="region of interest" description="Disordered" evidence="5">
    <location>
        <begin position="971"/>
        <end position="993"/>
    </location>
</feature>
<dbReference type="Proteomes" id="UP000297716">
    <property type="component" value="Unassembled WGS sequence"/>
</dbReference>
<keyword evidence="3" id="KW-0443">Lipid metabolism</keyword>
<name>A0A4Z0YM70_9PEZI</name>
<evidence type="ECO:0000313" key="7">
    <source>
        <dbReference type="EMBL" id="TGJ84807.1"/>
    </source>
</evidence>
<dbReference type="Pfam" id="PF01734">
    <property type="entry name" value="Patatin"/>
    <property type="match status" value="1"/>
</dbReference>
<dbReference type="InterPro" id="IPR002641">
    <property type="entry name" value="PNPLA_dom"/>
</dbReference>
<dbReference type="SUPFAM" id="SSF52151">
    <property type="entry name" value="FabD/lysophospholipase-like"/>
    <property type="match status" value="1"/>
</dbReference>
<evidence type="ECO:0000313" key="8">
    <source>
        <dbReference type="Proteomes" id="UP000297716"/>
    </source>
</evidence>
<evidence type="ECO:0000256" key="4">
    <source>
        <dbReference type="PROSITE-ProRule" id="PRU01161"/>
    </source>
</evidence>
<dbReference type="Gene3D" id="3.40.1090.10">
    <property type="entry name" value="Cytosolic phospholipase A2 catalytic domain"/>
    <property type="match status" value="1"/>
</dbReference>
<dbReference type="PROSITE" id="PS51635">
    <property type="entry name" value="PNPLA"/>
    <property type="match status" value="1"/>
</dbReference>
<feature type="compositionally biased region" description="Basic and acidic residues" evidence="5">
    <location>
        <begin position="976"/>
        <end position="987"/>
    </location>
</feature>
<keyword evidence="2" id="KW-0442">Lipid degradation</keyword>
<evidence type="ECO:0000256" key="5">
    <source>
        <dbReference type="SAM" id="MobiDB-lite"/>
    </source>
</evidence>
<dbReference type="GO" id="GO:0019369">
    <property type="term" value="P:arachidonate metabolic process"/>
    <property type="evidence" value="ECO:0007669"/>
    <property type="project" value="TreeGrafter"/>
</dbReference>
<dbReference type="PANTHER" id="PTHR24185:SF1">
    <property type="entry name" value="CALCIUM-INDEPENDENT PHOSPHOLIPASE A2-GAMMA"/>
    <property type="match status" value="1"/>
</dbReference>
<reference evidence="7 8" key="1">
    <citation type="submission" date="2019-03" db="EMBL/GenBank/DDBJ databases">
        <title>Draft genome sequence of Xylaria hypoxylon DSM 108379, a ubiquitous saprotrophic-parasitic fungi on hardwood.</title>
        <authorList>
            <person name="Buettner E."/>
            <person name="Leonhardt S."/>
            <person name="Gebauer A.M."/>
            <person name="Liers C."/>
            <person name="Hofrichter M."/>
            <person name="Kellner H."/>
        </authorList>
    </citation>
    <scope>NUCLEOTIDE SEQUENCE [LARGE SCALE GENOMIC DNA]</scope>
    <source>
        <strain evidence="7 8">DSM 108379</strain>
    </source>
</reference>
<dbReference type="EMBL" id="SKBN01000059">
    <property type="protein sequence ID" value="TGJ84807.1"/>
    <property type="molecule type" value="Genomic_DNA"/>
</dbReference>
<keyword evidence="1" id="KW-0378">Hydrolase</keyword>
<protein>
    <recommendedName>
        <fullName evidence="6">PNPLA domain-containing protein</fullName>
    </recommendedName>
</protein>
<evidence type="ECO:0000256" key="2">
    <source>
        <dbReference type="ARBA" id="ARBA00022963"/>
    </source>
</evidence>
<comment type="caution">
    <text evidence="7">The sequence shown here is derived from an EMBL/GenBank/DDBJ whole genome shotgun (WGS) entry which is preliminary data.</text>
</comment>
<dbReference type="InterPro" id="IPR016035">
    <property type="entry name" value="Acyl_Trfase/lysoPLipase"/>
</dbReference>